<protein>
    <submittedName>
        <fullName evidence="9">S9 family peptidase</fullName>
        <ecNumber evidence="9">3.4.-.-</ecNumber>
    </submittedName>
</protein>
<reference evidence="9 10" key="1">
    <citation type="submission" date="2023-10" db="EMBL/GenBank/DDBJ databases">
        <title>Complete genome sequence of a Sphingomonadaceae bacterium.</title>
        <authorList>
            <person name="Yan C."/>
        </authorList>
    </citation>
    <scope>NUCLEOTIDE SEQUENCE [LARGE SCALE GENOMIC DNA]</scope>
    <source>
        <strain evidence="9 10">SCSIO 66989</strain>
    </source>
</reference>
<comment type="similarity">
    <text evidence="1">Belongs to the peptidase S9C family.</text>
</comment>
<evidence type="ECO:0000313" key="9">
    <source>
        <dbReference type="EMBL" id="WOE75586.1"/>
    </source>
</evidence>
<dbReference type="InterPro" id="IPR011659">
    <property type="entry name" value="WD40"/>
</dbReference>
<feature type="chain" id="PRO_5041658411" evidence="7">
    <location>
        <begin position="26"/>
        <end position="700"/>
    </location>
</feature>
<dbReference type="Proteomes" id="UP001302429">
    <property type="component" value="Chromosome"/>
</dbReference>
<dbReference type="KEGG" id="acoa:RB602_02410"/>
<name>A0AA97F7Y2_9SPHN</name>
<dbReference type="InterPro" id="IPR029058">
    <property type="entry name" value="AB_hydrolase_fold"/>
</dbReference>
<keyword evidence="10" id="KW-1185">Reference proteome</keyword>
<dbReference type="SUPFAM" id="SSF82171">
    <property type="entry name" value="DPP6 N-terminal domain-like"/>
    <property type="match status" value="1"/>
</dbReference>
<keyword evidence="4 9" id="KW-0378">Hydrolase</keyword>
<dbReference type="Pfam" id="PF07676">
    <property type="entry name" value="PD40"/>
    <property type="match status" value="2"/>
</dbReference>
<evidence type="ECO:0000256" key="5">
    <source>
        <dbReference type="ARBA" id="ARBA00022825"/>
    </source>
</evidence>
<proteinExistence type="inferred from homology"/>
<evidence type="ECO:0000259" key="8">
    <source>
        <dbReference type="Pfam" id="PF00326"/>
    </source>
</evidence>
<evidence type="ECO:0000256" key="2">
    <source>
        <dbReference type="ARBA" id="ARBA00022670"/>
    </source>
</evidence>
<feature type="region of interest" description="Disordered" evidence="6">
    <location>
        <begin position="76"/>
        <end position="103"/>
    </location>
</feature>
<feature type="domain" description="Peptidase S9 prolyl oligopeptidase catalytic" evidence="8">
    <location>
        <begin position="485"/>
        <end position="694"/>
    </location>
</feature>
<dbReference type="GO" id="GO:0004252">
    <property type="term" value="F:serine-type endopeptidase activity"/>
    <property type="evidence" value="ECO:0007669"/>
    <property type="project" value="TreeGrafter"/>
</dbReference>
<evidence type="ECO:0000313" key="10">
    <source>
        <dbReference type="Proteomes" id="UP001302429"/>
    </source>
</evidence>
<evidence type="ECO:0000256" key="3">
    <source>
        <dbReference type="ARBA" id="ARBA00022729"/>
    </source>
</evidence>
<sequence>MKKLHLTAASAAIALSLTVTAPALAEPLSPQDLATLDRVGAPTVYEDEQTVVYSITSTDPDSYERRTGLYYIAPVSGSGTSTKEPKPVADLDDASEHSPQFARNPDMRDELFRKYLYFLSDKSGSEQIWRITNPSATPQQVSDLALDVSGFAVSPDGTKVALWTDIARGNRPENPQPDSAAKDTGRAYDQQFVRHWSSWEVPGEYSRIFVYSIGEDGTIIPDSGVDIMKGLKGDSPTKPFGGGEEIAWSPDSSTIAFTMRVADADEPGSTDTDIYLAAANGKGPTVNITADNDATDTLPAFSHDGNRIAYAAMARPGYESDRLVLTVLDIDKQTRTALTKNWDRSVGSIAWEADGENLVVTAQDVLDHPAFRVNADSGDVTRVTGKGNVSNVVPVDGGYVYTMNSLQSPTDIYTQQIGEEPSNITKANAERLANIDPVSVRRFSFAGANGDTVHGQIIKPESQEAELPMLFLVHGGPQGSFGDSWSTRWNPKVMAAQGYAVVTIDFHGSSGYGQDFMDAINQDWGGKPLTDLKLGLAALPEIDPQIDTKNGCALGASYGGYMMNWISGQWNDGFKCIVNHAGLFDMRSFYYATEELWFPRWDFGGSYEEQRDLYEKWNPANHVANWQTPTLVIHGEKDFRVPYGQSLMAFTVLQEKKIPSRLLVFPDENHWILKGANSVRWHQEVFDWVDRWLKPEATSE</sequence>
<dbReference type="PANTHER" id="PTHR42776:SF13">
    <property type="entry name" value="DIPEPTIDYL-PEPTIDASE 5"/>
    <property type="match status" value="1"/>
</dbReference>
<keyword evidence="3 7" id="KW-0732">Signal</keyword>
<dbReference type="InterPro" id="IPR001375">
    <property type="entry name" value="Peptidase_S9_cat"/>
</dbReference>
<dbReference type="FunFam" id="3.40.50.1820:FF:000028">
    <property type="entry name" value="S9 family peptidase"/>
    <property type="match status" value="1"/>
</dbReference>
<dbReference type="RefSeq" id="WP_317082625.1">
    <property type="nucleotide sequence ID" value="NZ_CP136594.1"/>
</dbReference>
<evidence type="ECO:0000256" key="6">
    <source>
        <dbReference type="SAM" id="MobiDB-lite"/>
    </source>
</evidence>
<dbReference type="GO" id="GO:0006508">
    <property type="term" value="P:proteolysis"/>
    <property type="evidence" value="ECO:0007669"/>
    <property type="project" value="UniProtKB-KW"/>
</dbReference>
<dbReference type="EC" id="3.4.-.-" evidence="9"/>
<keyword evidence="5" id="KW-0720">Serine protease</keyword>
<evidence type="ECO:0000256" key="7">
    <source>
        <dbReference type="SAM" id="SignalP"/>
    </source>
</evidence>
<dbReference type="Gene3D" id="3.40.50.1820">
    <property type="entry name" value="alpha/beta hydrolase"/>
    <property type="match status" value="1"/>
</dbReference>
<evidence type="ECO:0000256" key="1">
    <source>
        <dbReference type="ARBA" id="ARBA00010040"/>
    </source>
</evidence>
<dbReference type="AlphaFoldDB" id="A0AA97F7Y2"/>
<dbReference type="PANTHER" id="PTHR42776">
    <property type="entry name" value="SERINE PEPTIDASE S9 FAMILY MEMBER"/>
    <property type="match status" value="1"/>
</dbReference>
<keyword evidence="2" id="KW-0645">Protease</keyword>
<evidence type="ECO:0000256" key="4">
    <source>
        <dbReference type="ARBA" id="ARBA00022801"/>
    </source>
</evidence>
<dbReference type="InterPro" id="IPR011042">
    <property type="entry name" value="6-blade_b-propeller_TolB-like"/>
</dbReference>
<feature type="signal peptide" evidence="7">
    <location>
        <begin position="1"/>
        <end position="25"/>
    </location>
</feature>
<accession>A0AA97F7Y2</accession>
<dbReference type="EMBL" id="CP136594">
    <property type="protein sequence ID" value="WOE75586.1"/>
    <property type="molecule type" value="Genomic_DNA"/>
</dbReference>
<dbReference type="SUPFAM" id="SSF53474">
    <property type="entry name" value="alpha/beta-Hydrolases"/>
    <property type="match status" value="1"/>
</dbReference>
<gene>
    <name evidence="9" type="ORF">RB602_02410</name>
</gene>
<organism evidence="9 10">
    <name type="scientific">Alterisphingorhabdus coralli</name>
    <dbReference type="NCBI Taxonomy" id="3071408"/>
    <lineage>
        <taxon>Bacteria</taxon>
        <taxon>Pseudomonadati</taxon>
        <taxon>Pseudomonadota</taxon>
        <taxon>Alphaproteobacteria</taxon>
        <taxon>Sphingomonadales</taxon>
        <taxon>Sphingomonadaceae</taxon>
        <taxon>Alterisphingorhabdus (ex Yan et al. 2024)</taxon>
    </lineage>
</organism>
<dbReference type="Gene3D" id="2.120.10.30">
    <property type="entry name" value="TolB, C-terminal domain"/>
    <property type="match status" value="2"/>
</dbReference>
<dbReference type="Pfam" id="PF00326">
    <property type="entry name" value="Peptidase_S9"/>
    <property type="match status" value="1"/>
</dbReference>